<feature type="transmembrane region" description="Helical" evidence="8">
    <location>
        <begin position="496"/>
        <end position="520"/>
    </location>
</feature>
<dbReference type="GO" id="GO:0051117">
    <property type="term" value="F:ATPase binding"/>
    <property type="evidence" value="ECO:0007669"/>
    <property type="project" value="TreeGrafter"/>
</dbReference>
<dbReference type="GO" id="GO:0007035">
    <property type="term" value="P:vacuolar acidification"/>
    <property type="evidence" value="ECO:0007669"/>
    <property type="project" value="TreeGrafter"/>
</dbReference>
<organism evidence="9">
    <name type="scientific">hydrocarbon metagenome</name>
    <dbReference type="NCBI Taxonomy" id="938273"/>
    <lineage>
        <taxon>unclassified sequences</taxon>
        <taxon>metagenomes</taxon>
        <taxon>ecological metagenomes</taxon>
    </lineage>
</organism>
<sequence length="659" mass="73094">MFYPAEMRWVGIVFHDAYTGDVIRDLQNAGVMEVLPLHEVQSPLPPGITPKERSSSPDRITEAMMRIDRIFDTFAEIPSSKENPLITFLSPSSIIPLTRPELSEEELLQETASVLQDLQKVSSIRAALRQASGEYTAAVKNREALRILAPFNFDLGILGDGVYLSVTAGLVEKEKFEAFRQDLLSAGTDELLIGEREQGTNIVVVVATPLCHKPLLERILRPPRFHPLVPGCCGMPAEALAAEEERIETIAAQESALIEELRGIRQEWEGRLHALYEDLEHRKEQHQVLSGSGKSTATTVLAGWVPEKEVMEMERVLEQASENHALVRWRHPSPEDPGIPSSYENPGWLKPFEVLTTTFARPLYREVDPTPFVAPFFVFFFGLMLGDAGYGIIMTLIAAFLYIRLKNAERSLHDMVYILLILGVASTLLGIIQGGWFGDIPGRFFAITPPFILIEPLKDPITFFQIALILGIIHINLGLAIAAYQHLRSGEYRMFFFEEGVWFIIQPSAAVILAGFFGWFAVSSPLLYAAAAGALLGTGMLFSYQGAMGFFGLTGFLGDWLSYVRILALALATGGIAMTINILSTLIAGIHPLMVVPAAIIFIGGHAFNLVIQSLGGVIHAIRLQYIEFFGKFYTGGGRAFSPFRSHRRYSQITERDIR</sequence>
<dbReference type="GO" id="GO:0016787">
    <property type="term" value="F:hydrolase activity"/>
    <property type="evidence" value="ECO:0007669"/>
    <property type="project" value="UniProtKB-KW"/>
</dbReference>
<evidence type="ECO:0000256" key="3">
    <source>
        <dbReference type="ARBA" id="ARBA00022448"/>
    </source>
</evidence>
<reference evidence="9" key="1">
    <citation type="journal article" date="2015" name="Proc. Natl. Acad. Sci. U.S.A.">
        <title>Networks of energetic and metabolic interactions define dynamics in microbial communities.</title>
        <authorList>
            <person name="Embree M."/>
            <person name="Liu J.K."/>
            <person name="Al-Bassam M.M."/>
            <person name="Zengler K."/>
        </authorList>
    </citation>
    <scope>NUCLEOTIDE SEQUENCE</scope>
</reference>
<dbReference type="Gene3D" id="1.20.1460.20">
    <property type="match status" value="1"/>
</dbReference>
<keyword evidence="4 8" id="KW-0812">Transmembrane</keyword>
<keyword evidence="3" id="KW-0813">Transport</keyword>
<evidence type="ECO:0000256" key="4">
    <source>
        <dbReference type="ARBA" id="ARBA00022692"/>
    </source>
</evidence>
<comment type="similarity">
    <text evidence="2">Belongs to the V-ATPase 116 kDa subunit family.</text>
</comment>
<protein>
    <submittedName>
        <fullName evidence="9">V-type atp synthase subunit i</fullName>
        <ecNumber evidence="9">3.6.3.14</ecNumber>
    </submittedName>
</protein>
<evidence type="ECO:0000256" key="5">
    <source>
        <dbReference type="ARBA" id="ARBA00022989"/>
    </source>
</evidence>
<accession>A0A0W8F3R6</accession>
<dbReference type="PANTHER" id="PTHR11629">
    <property type="entry name" value="VACUOLAR PROTON ATPASES"/>
    <property type="match status" value="1"/>
</dbReference>
<dbReference type="Gene3D" id="3.30.70.2750">
    <property type="match status" value="1"/>
</dbReference>
<feature type="transmembrane region" description="Helical" evidence="8">
    <location>
        <begin position="526"/>
        <end position="554"/>
    </location>
</feature>
<name>A0A0W8F3R6_9ZZZZ</name>
<evidence type="ECO:0000313" key="9">
    <source>
        <dbReference type="EMBL" id="KUG15493.1"/>
    </source>
</evidence>
<feature type="transmembrane region" description="Helical" evidence="8">
    <location>
        <begin position="376"/>
        <end position="403"/>
    </location>
</feature>
<dbReference type="GO" id="GO:0016471">
    <property type="term" value="C:vacuolar proton-transporting V-type ATPase complex"/>
    <property type="evidence" value="ECO:0007669"/>
    <property type="project" value="TreeGrafter"/>
</dbReference>
<dbReference type="Gene3D" id="3.30.70.2170">
    <property type="match status" value="1"/>
</dbReference>
<gene>
    <name evidence="9" type="ORF">ASZ90_014849</name>
</gene>
<dbReference type="AlphaFoldDB" id="A0A0W8F3R6"/>
<keyword evidence="5 8" id="KW-1133">Transmembrane helix</keyword>
<dbReference type="GO" id="GO:0046961">
    <property type="term" value="F:proton-transporting ATPase activity, rotational mechanism"/>
    <property type="evidence" value="ECO:0007669"/>
    <property type="project" value="InterPro"/>
</dbReference>
<keyword evidence="9" id="KW-0378">Hydrolase</keyword>
<dbReference type="EC" id="3.6.3.14" evidence="9"/>
<comment type="subcellular location">
    <subcellularLocation>
        <location evidence="1">Membrane</location>
        <topology evidence="1">Multi-pass membrane protein</topology>
    </subcellularLocation>
</comment>
<dbReference type="Pfam" id="PF01496">
    <property type="entry name" value="V_ATPase_I"/>
    <property type="match status" value="2"/>
</dbReference>
<proteinExistence type="inferred from homology"/>
<evidence type="ECO:0000256" key="2">
    <source>
        <dbReference type="ARBA" id="ARBA00009904"/>
    </source>
</evidence>
<evidence type="ECO:0000256" key="6">
    <source>
        <dbReference type="ARBA" id="ARBA00023065"/>
    </source>
</evidence>
<feature type="transmembrane region" description="Helical" evidence="8">
    <location>
        <begin position="415"/>
        <end position="436"/>
    </location>
</feature>
<dbReference type="EMBL" id="LNQE01001553">
    <property type="protein sequence ID" value="KUG15493.1"/>
    <property type="molecule type" value="Genomic_DNA"/>
</dbReference>
<dbReference type="InterPro" id="IPR002490">
    <property type="entry name" value="V-ATPase_116kDa_su"/>
</dbReference>
<evidence type="ECO:0000256" key="1">
    <source>
        <dbReference type="ARBA" id="ARBA00004141"/>
    </source>
</evidence>
<dbReference type="PANTHER" id="PTHR11629:SF63">
    <property type="entry name" value="V-TYPE PROTON ATPASE SUBUNIT A"/>
    <property type="match status" value="1"/>
</dbReference>
<evidence type="ECO:0000256" key="7">
    <source>
        <dbReference type="ARBA" id="ARBA00023136"/>
    </source>
</evidence>
<feature type="transmembrane region" description="Helical" evidence="8">
    <location>
        <begin position="566"/>
        <end position="590"/>
    </location>
</feature>
<feature type="transmembrane region" description="Helical" evidence="8">
    <location>
        <begin position="463"/>
        <end position="484"/>
    </location>
</feature>
<keyword evidence="6" id="KW-0406">Ion transport</keyword>
<dbReference type="GO" id="GO:0033179">
    <property type="term" value="C:proton-transporting V-type ATPase, V0 domain"/>
    <property type="evidence" value="ECO:0007669"/>
    <property type="project" value="InterPro"/>
</dbReference>
<keyword evidence="7 8" id="KW-0472">Membrane</keyword>
<evidence type="ECO:0000256" key="8">
    <source>
        <dbReference type="SAM" id="Phobius"/>
    </source>
</evidence>
<feature type="transmembrane region" description="Helical" evidence="8">
    <location>
        <begin position="596"/>
        <end position="622"/>
    </location>
</feature>
<comment type="caution">
    <text evidence="9">The sequence shown here is derived from an EMBL/GenBank/DDBJ whole genome shotgun (WGS) entry which is preliminary data.</text>
</comment>